<dbReference type="EnsemblPlants" id="KEH17417">
    <property type="protein sequence ID" value="KEH17417"/>
    <property type="gene ID" value="MTR_0016s0010"/>
</dbReference>
<evidence type="ECO:0000313" key="3">
    <source>
        <dbReference type="EMBL" id="KEH17417.1"/>
    </source>
</evidence>
<dbReference type="EMBL" id="CM001221">
    <property type="protein sequence ID" value="KEH27993.1"/>
    <property type="molecule type" value="Genomic_DNA"/>
</dbReference>
<evidence type="ECO:0000313" key="4">
    <source>
        <dbReference type="EMBL" id="KEH27993.1"/>
    </source>
</evidence>
<evidence type="ECO:0000259" key="2">
    <source>
        <dbReference type="Pfam" id="PF07127"/>
    </source>
</evidence>
<keyword evidence="1" id="KW-0732">Signal</keyword>
<evidence type="ECO:0000313" key="6">
    <source>
        <dbReference type="EnsemblPlants" id="KEH17417"/>
    </source>
</evidence>
<name>A0A072TJ27_MEDTR</name>
<dbReference type="EMBL" id="KL402741">
    <property type="protein sequence ID" value="KEH17417.1"/>
    <property type="molecule type" value="Genomic_DNA"/>
</dbReference>
<dbReference type="InterPro" id="IPR009810">
    <property type="entry name" value="Nodulin_late_dom"/>
</dbReference>
<evidence type="ECO:0000256" key="1">
    <source>
        <dbReference type="SAM" id="SignalP"/>
    </source>
</evidence>
<reference evidence="3 8" key="1">
    <citation type="journal article" date="2011" name="Nature">
        <title>The Medicago genome provides insight into the evolution of rhizobial symbioses.</title>
        <authorList>
            <person name="Young N.D."/>
            <person name="Debelle F."/>
            <person name="Oldroyd G.E."/>
            <person name="Geurts R."/>
            <person name="Cannon S.B."/>
            <person name="Udvardi M.K."/>
            <person name="Benedito V.A."/>
            <person name="Mayer K.F."/>
            <person name="Gouzy J."/>
            <person name="Schoof H."/>
            <person name="Van de Peer Y."/>
            <person name="Proost S."/>
            <person name="Cook D.R."/>
            <person name="Meyers B.C."/>
            <person name="Spannagl M."/>
            <person name="Cheung F."/>
            <person name="De Mita S."/>
            <person name="Krishnakumar V."/>
            <person name="Gundlach H."/>
            <person name="Zhou S."/>
            <person name="Mudge J."/>
            <person name="Bharti A.K."/>
            <person name="Murray J.D."/>
            <person name="Naoumkina M.A."/>
            <person name="Rosen B."/>
            <person name="Silverstein K.A."/>
            <person name="Tang H."/>
            <person name="Rombauts S."/>
            <person name="Zhao P.X."/>
            <person name="Zhou P."/>
            <person name="Barbe V."/>
            <person name="Bardou P."/>
            <person name="Bechner M."/>
            <person name="Bellec A."/>
            <person name="Berger A."/>
            <person name="Berges H."/>
            <person name="Bidwell S."/>
            <person name="Bisseling T."/>
            <person name="Choisne N."/>
            <person name="Couloux A."/>
            <person name="Denny R."/>
            <person name="Deshpande S."/>
            <person name="Dai X."/>
            <person name="Doyle J.J."/>
            <person name="Dudez A.M."/>
            <person name="Farmer A.D."/>
            <person name="Fouteau S."/>
            <person name="Franken C."/>
            <person name="Gibelin C."/>
            <person name="Gish J."/>
            <person name="Goldstein S."/>
            <person name="Gonzalez A.J."/>
            <person name="Green P.J."/>
            <person name="Hallab A."/>
            <person name="Hartog M."/>
            <person name="Hua A."/>
            <person name="Humphray S.J."/>
            <person name="Jeong D.H."/>
            <person name="Jing Y."/>
            <person name="Jocker A."/>
            <person name="Kenton S.M."/>
            <person name="Kim D.J."/>
            <person name="Klee K."/>
            <person name="Lai H."/>
            <person name="Lang C."/>
            <person name="Lin S."/>
            <person name="Macmil S.L."/>
            <person name="Magdelenat G."/>
            <person name="Matthews L."/>
            <person name="McCorrison J."/>
            <person name="Monaghan E.L."/>
            <person name="Mun J.H."/>
            <person name="Najar F.Z."/>
            <person name="Nicholson C."/>
            <person name="Noirot C."/>
            <person name="O'Bleness M."/>
            <person name="Paule C.R."/>
            <person name="Poulain J."/>
            <person name="Prion F."/>
            <person name="Qin B."/>
            <person name="Qu C."/>
            <person name="Retzel E.F."/>
            <person name="Riddle C."/>
            <person name="Sallet E."/>
            <person name="Samain S."/>
            <person name="Samson N."/>
            <person name="Sanders I."/>
            <person name="Saurat O."/>
            <person name="Scarpelli C."/>
            <person name="Schiex T."/>
            <person name="Segurens B."/>
            <person name="Severin A.J."/>
            <person name="Sherrier D.J."/>
            <person name="Shi R."/>
            <person name="Sims S."/>
            <person name="Singer S.R."/>
            <person name="Sinharoy S."/>
            <person name="Sterck L."/>
            <person name="Viollet A."/>
            <person name="Wang B.B."/>
            <person name="Wang K."/>
            <person name="Wang M."/>
            <person name="Wang X."/>
            <person name="Warfsmann J."/>
            <person name="Weissenbach J."/>
            <person name="White D.D."/>
            <person name="White J.D."/>
            <person name="Wiley G.B."/>
            <person name="Wincker P."/>
            <person name="Xing Y."/>
            <person name="Yang L."/>
            <person name="Yao Z."/>
            <person name="Ying F."/>
            <person name="Zhai J."/>
            <person name="Zhou L."/>
            <person name="Zuber A."/>
            <person name="Denarie J."/>
            <person name="Dixon R.A."/>
            <person name="May G.D."/>
            <person name="Schwartz D.C."/>
            <person name="Rogers J."/>
            <person name="Quetier F."/>
            <person name="Town C.D."/>
            <person name="Roe B.A."/>
        </authorList>
    </citation>
    <scope>NUCLEOTIDE SEQUENCE [LARGE SCALE GENOMIC DNA]</scope>
    <source>
        <strain evidence="3">A17</strain>
        <strain evidence="6 8">cv. Jemalong A17</strain>
    </source>
</reference>
<dbReference type="Pfam" id="PF07127">
    <property type="entry name" value="Nodulin_late"/>
    <property type="match status" value="1"/>
</dbReference>
<accession>A0A072TJ27</accession>
<gene>
    <name evidence="4" type="ordered locus">MTR_5g056815</name>
    <name evidence="3" type="ORF">MTR_0016s0010</name>
    <name evidence="5" type="ORF">MtrunA17_Chr5g0423671</name>
</gene>
<reference evidence="3 8" key="2">
    <citation type="journal article" date="2014" name="BMC Genomics">
        <title>An improved genome release (version Mt4.0) for the model legume Medicago truncatula.</title>
        <authorList>
            <person name="Tang H."/>
            <person name="Krishnakumar V."/>
            <person name="Bidwell S."/>
            <person name="Rosen B."/>
            <person name="Chan A."/>
            <person name="Zhou S."/>
            <person name="Gentzbittel L."/>
            <person name="Childs K.L."/>
            <person name="Yandell M."/>
            <person name="Gundlach H."/>
            <person name="Mayer K.F."/>
            <person name="Schwartz D.C."/>
            <person name="Town C.D."/>
        </authorList>
    </citation>
    <scope>GENOME REANNOTATION</scope>
    <source>
        <strain evidence="3">A17</strain>
        <strain evidence="6 8">cv. Jemalong A17</strain>
    </source>
</reference>
<feature type="chain" id="PRO_5014498727" evidence="1">
    <location>
        <begin position="24"/>
        <end position="47"/>
    </location>
</feature>
<dbReference type="EnsemblPlants" id="KEH27993">
    <property type="protein sequence ID" value="KEH27993"/>
    <property type="gene ID" value="MTR_5g056815"/>
</dbReference>
<dbReference type="EMBL" id="PSQE01000005">
    <property type="protein sequence ID" value="RHN55920.1"/>
    <property type="molecule type" value="Genomic_DNA"/>
</dbReference>
<dbReference type="Gramene" id="rna31209">
    <property type="protein sequence ID" value="RHN55920.1"/>
    <property type="gene ID" value="gene31209"/>
</dbReference>
<feature type="signal peptide" evidence="1">
    <location>
        <begin position="1"/>
        <end position="23"/>
    </location>
</feature>
<organism evidence="3 8">
    <name type="scientific">Medicago truncatula</name>
    <name type="common">Barrel medic</name>
    <name type="synonym">Medicago tribuloides</name>
    <dbReference type="NCBI Taxonomy" id="3880"/>
    <lineage>
        <taxon>Eukaryota</taxon>
        <taxon>Viridiplantae</taxon>
        <taxon>Streptophyta</taxon>
        <taxon>Embryophyta</taxon>
        <taxon>Tracheophyta</taxon>
        <taxon>Spermatophyta</taxon>
        <taxon>Magnoliopsida</taxon>
        <taxon>eudicotyledons</taxon>
        <taxon>Gunneridae</taxon>
        <taxon>Pentapetalae</taxon>
        <taxon>rosids</taxon>
        <taxon>fabids</taxon>
        <taxon>Fabales</taxon>
        <taxon>Fabaceae</taxon>
        <taxon>Papilionoideae</taxon>
        <taxon>50 kb inversion clade</taxon>
        <taxon>NPAAA clade</taxon>
        <taxon>Hologalegina</taxon>
        <taxon>IRL clade</taxon>
        <taxon>Trifolieae</taxon>
        <taxon>Medicago</taxon>
    </lineage>
</organism>
<evidence type="ECO:0000313" key="7">
    <source>
        <dbReference type="EnsemblPlants" id="KEH27993"/>
    </source>
</evidence>
<evidence type="ECO:0000313" key="8">
    <source>
        <dbReference type="Proteomes" id="UP000002051"/>
    </source>
</evidence>
<dbReference type="Proteomes" id="UP000002051">
    <property type="component" value="Chromosome 5"/>
</dbReference>
<dbReference type="GO" id="GO:0046872">
    <property type="term" value="F:metal ion binding"/>
    <property type="evidence" value="ECO:0007669"/>
    <property type="project" value="InterPro"/>
</dbReference>
<proteinExistence type="predicted"/>
<keyword evidence="8" id="KW-1185">Reference proteome</keyword>
<sequence>MDKIHKFIYALIFFLALFLVVNARNGCIVDPRCPYQQCRRPLYCRRR</sequence>
<feature type="domain" description="Late nodulin" evidence="2">
    <location>
        <begin position="1"/>
        <end position="43"/>
    </location>
</feature>
<reference evidence="7" key="3">
    <citation type="submission" date="2015-04" db="UniProtKB">
        <authorList>
            <consortium name="EnsemblPlants"/>
        </authorList>
    </citation>
    <scope>IDENTIFICATION</scope>
    <source>
        <strain evidence="6">cv. Jemalong A17</strain>
    </source>
</reference>
<protein>
    <submittedName>
        <fullName evidence="3">MtN27 family</fullName>
    </submittedName>
    <submittedName>
        <fullName evidence="5">Putative Late nodulin</fullName>
    </submittedName>
</protein>
<dbReference type="HOGENOM" id="CLU_181053_0_5_1"/>
<dbReference type="Proteomes" id="UP000265566">
    <property type="component" value="Chromosome 5"/>
</dbReference>
<evidence type="ECO:0000313" key="5">
    <source>
        <dbReference type="EMBL" id="RHN55920.1"/>
    </source>
</evidence>
<reference evidence="5" key="4">
    <citation type="journal article" date="2018" name="Nat. Plants">
        <title>Whole-genome landscape of Medicago truncatula symbiotic genes.</title>
        <authorList>
            <person name="Pecrix Y."/>
            <person name="Gamas P."/>
            <person name="Carrere S."/>
        </authorList>
    </citation>
    <scope>NUCLEOTIDE SEQUENCE</scope>
    <source>
        <tissue evidence="5">Leaves</tissue>
    </source>
</reference>
<dbReference type="AlphaFoldDB" id="A0A072TJ27"/>